<dbReference type="InterPro" id="IPR011990">
    <property type="entry name" value="TPR-like_helical_dom_sf"/>
</dbReference>
<sequence length="657" mass="74134">MPLTPRYTWKEDVSSIALEVALPGTSLKHVDIYLSDLVVKLNAERYVLLLDLFDRVEDTAAVVKHDAATHVVQIRVPKCESKLWGTLCCMEDKAKLKLRRLESMERKREAEIQVASKRKERKHDEERQTLRAQMAVEDTNRQILADLKAEEKEREERAMYETFRELQMQREKEQQAEATPRNSQQTPVDNQEEHRRDRYSATSGTPKPILKASTRAREKTKKSVTFAGSDSMQKVDGDGPKPKGNQQANVTPAATDEVLELGEDGSYDIALPPAKSIWSSEEVAEDEWVEDGETEDNQQPHEAKPDPKPTASHIESLPSLPSHNGSNTGKTLPAPRARAKVEITFTPRVFPTPTRESKAAEEEDWLLKNRKHLKKHKGLNTSDYDISESDPMWLKAKADDFYRSRDYRSAVNAYSEAIGFASESQDEVRVTCLSNRAACFLQLAEFEKCMNDSLCRLGKITEAKADYGVALTMDGQNDALKEDYFQLVLMEKAEQNKRLGDECFQRNELDDAIKYYSESLRVNPQSIACLSNRAAAYLRQHDHQRCVDDCTQALTLLQQEPGASGEGHRGLAFFAAGPAPGTAKRREWVVKTMVRRGTAYLAMKMIERAEKDYAVAVELDPNNSSLADDLDHIRQSHKPNATAPSDKSRKPELAEAP</sequence>
<dbReference type="GO" id="GO:0036159">
    <property type="term" value="P:inner dynein arm assembly"/>
    <property type="evidence" value="ECO:0007669"/>
    <property type="project" value="TreeGrafter"/>
</dbReference>
<feature type="repeat" description="TPR" evidence="1">
    <location>
        <begin position="493"/>
        <end position="526"/>
    </location>
</feature>
<dbReference type="PANTHER" id="PTHR46492">
    <property type="entry name" value="DYNEIN ASSEMBLY FACTOR 4, AXONEMAL"/>
    <property type="match status" value="1"/>
</dbReference>
<evidence type="ECO:0000256" key="2">
    <source>
        <dbReference type="SAM" id="MobiDB-lite"/>
    </source>
</evidence>
<feature type="compositionally biased region" description="Acidic residues" evidence="2">
    <location>
        <begin position="282"/>
        <end position="296"/>
    </location>
</feature>
<feature type="domain" description="CS" evidence="3">
    <location>
        <begin position="2"/>
        <end position="88"/>
    </location>
</feature>
<feature type="compositionally biased region" description="Basic and acidic residues" evidence="2">
    <location>
        <begin position="298"/>
        <end position="307"/>
    </location>
</feature>
<feature type="compositionally biased region" description="Polar residues" evidence="2">
    <location>
        <begin position="319"/>
        <end position="330"/>
    </location>
</feature>
<dbReference type="SUPFAM" id="SSF48452">
    <property type="entry name" value="TPR-like"/>
    <property type="match status" value="2"/>
</dbReference>
<feature type="compositionally biased region" description="Polar residues" evidence="2">
    <location>
        <begin position="176"/>
        <end position="189"/>
    </location>
</feature>
<feature type="compositionally biased region" description="Basic and acidic residues" evidence="2">
    <location>
        <begin position="646"/>
        <end position="657"/>
    </location>
</feature>
<evidence type="ECO:0000259" key="3">
    <source>
        <dbReference type="PROSITE" id="PS51203"/>
    </source>
</evidence>
<dbReference type="PROSITE" id="PS50005">
    <property type="entry name" value="TPR"/>
    <property type="match status" value="2"/>
</dbReference>
<keyword evidence="5" id="KW-1185">Reference proteome</keyword>
<accession>A0AAD5MCR5</accession>
<dbReference type="SMART" id="SM00028">
    <property type="entry name" value="TPR"/>
    <property type="match status" value="5"/>
</dbReference>
<feature type="region of interest" description="Disordered" evidence="2">
    <location>
        <begin position="278"/>
        <end position="338"/>
    </location>
</feature>
<dbReference type="Pfam" id="PF13414">
    <property type="entry name" value="TPR_11"/>
    <property type="match status" value="1"/>
</dbReference>
<dbReference type="Pfam" id="PF13181">
    <property type="entry name" value="TPR_8"/>
    <property type="match status" value="1"/>
</dbReference>
<proteinExistence type="predicted"/>
<dbReference type="InterPro" id="IPR007052">
    <property type="entry name" value="CS_dom"/>
</dbReference>
<feature type="repeat" description="TPR" evidence="1">
    <location>
        <begin position="590"/>
        <end position="623"/>
    </location>
</feature>
<dbReference type="EMBL" id="JAKCXM010000001">
    <property type="protein sequence ID" value="KAJ0410325.1"/>
    <property type="molecule type" value="Genomic_DNA"/>
</dbReference>
<dbReference type="Proteomes" id="UP001209570">
    <property type="component" value="Unassembled WGS sequence"/>
</dbReference>
<gene>
    <name evidence="4" type="ORF">P43SY_002657</name>
</gene>
<dbReference type="Gene3D" id="2.60.40.790">
    <property type="match status" value="1"/>
</dbReference>
<comment type="caution">
    <text evidence="4">The sequence shown here is derived from an EMBL/GenBank/DDBJ whole genome shotgun (WGS) entry which is preliminary data.</text>
</comment>
<dbReference type="PROSITE" id="PS51203">
    <property type="entry name" value="CS"/>
    <property type="match status" value="1"/>
</dbReference>
<feature type="region of interest" description="Disordered" evidence="2">
    <location>
        <begin position="624"/>
        <end position="657"/>
    </location>
</feature>
<evidence type="ECO:0000313" key="4">
    <source>
        <dbReference type="EMBL" id="KAJ0410325.1"/>
    </source>
</evidence>
<evidence type="ECO:0000313" key="5">
    <source>
        <dbReference type="Proteomes" id="UP001209570"/>
    </source>
</evidence>
<name>A0AAD5MCR5_PYTIN</name>
<dbReference type="Gene3D" id="1.25.40.10">
    <property type="entry name" value="Tetratricopeptide repeat domain"/>
    <property type="match status" value="2"/>
</dbReference>
<feature type="region of interest" description="Disordered" evidence="2">
    <location>
        <begin position="168"/>
        <end position="251"/>
    </location>
</feature>
<keyword evidence="1" id="KW-0802">TPR repeat</keyword>
<dbReference type="GO" id="GO:0036158">
    <property type="term" value="P:outer dynein arm assembly"/>
    <property type="evidence" value="ECO:0007669"/>
    <property type="project" value="TreeGrafter"/>
</dbReference>
<dbReference type="SUPFAM" id="SSF49764">
    <property type="entry name" value="HSP20-like chaperones"/>
    <property type="match status" value="1"/>
</dbReference>
<dbReference type="InterPro" id="IPR008978">
    <property type="entry name" value="HSP20-like_chaperone"/>
</dbReference>
<dbReference type="InterPro" id="IPR052004">
    <property type="entry name" value="Dynein_assembly_factor_4"/>
</dbReference>
<protein>
    <recommendedName>
        <fullName evidence="3">CS domain-containing protein</fullName>
    </recommendedName>
</protein>
<dbReference type="AlphaFoldDB" id="A0AAD5MCR5"/>
<organism evidence="4 5">
    <name type="scientific">Pythium insidiosum</name>
    <name type="common">Pythiosis disease agent</name>
    <dbReference type="NCBI Taxonomy" id="114742"/>
    <lineage>
        <taxon>Eukaryota</taxon>
        <taxon>Sar</taxon>
        <taxon>Stramenopiles</taxon>
        <taxon>Oomycota</taxon>
        <taxon>Peronosporomycetes</taxon>
        <taxon>Pythiales</taxon>
        <taxon>Pythiaceae</taxon>
        <taxon>Pythium</taxon>
    </lineage>
</organism>
<dbReference type="PANTHER" id="PTHR46492:SF1">
    <property type="entry name" value="DYNEIN AXONEMAL ASSEMBLY FACTOR 4"/>
    <property type="match status" value="1"/>
</dbReference>
<dbReference type="GO" id="GO:0003341">
    <property type="term" value="P:cilium movement"/>
    <property type="evidence" value="ECO:0007669"/>
    <property type="project" value="TreeGrafter"/>
</dbReference>
<reference evidence="4" key="1">
    <citation type="submission" date="2021-12" db="EMBL/GenBank/DDBJ databases">
        <title>Prjna785345.</title>
        <authorList>
            <person name="Rujirawat T."/>
            <person name="Krajaejun T."/>
        </authorList>
    </citation>
    <scope>NUCLEOTIDE SEQUENCE</scope>
    <source>
        <strain evidence="4">Pi057C3</strain>
    </source>
</reference>
<dbReference type="InterPro" id="IPR019734">
    <property type="entry name" value="TPR_rpt"/>
</dbReference>
<feature type="region of interest" description="Disordered" evidence="2">
    <location>
        <begin position="112"/>
        <end position="137"/>
    </location>
</feature>
<evidence type="ECO:0000256" key="1">
    <source>
        <dbReference type="PROSITE-ProRule" id="PRU00339"/>
    </source>
</evidence>